<reference evidence="3" key="1">
    <citation type="submission" date="2016-10" db="EMBL/GenBank/DDBJ databases">
        <authorList>
            <person name="Varghese N."/>
            <person name="Submissions S."/>
        </authorList>
    </citation>
    <scope>NUCLEOTIDE SEQUENCE [LARGE SCALE GENOMIC DNA]</scope>
    <source>
        <strain evidence="3">DSM 100420</strain>
    </source>
</reference>
<keyword evidence="1" id="KW-0812">Transmembrane</keyword>
<accession>A0A1H3UGA4</accession>
<dbReference type="EMBL" id="FNPX01000034">
    <property type="protein sequence ID" value="SDZ61418.1"/>
    <property type="molecule type" value="Genomic_DNA"/>
</dbReference>
<evidence type="ECO:0000313" key="2">
    <source>
        <dbReference type="EMBL" id="SDZ61418.1"/>
    </source>
</evidence>
<dbReference type="AlphaFoldDB" id="A0A1H3UGA4"/>
<keyword evidence="1" id="KW-1133">Transmembrane helix</keyword>
<sequence>MSLLRFKMAKVPLFPRASLLVFVLFGLVDIALIEMFFLSFFIDISDRFRLGWDRGYPEMFNFFKWAVIIILCATYFVRWKNPLFLGLGGSALVLLIDDSMQIHERLPVLLLDVSGLRALDLPGDHMALSILVFGVDGLICAALIAASLRLPGSGSPLPSAVILRGTATIIVVIAGFGIGVDALHGIVGKLLPDFSLPFLFLEEGGEMIAITYLMSYFALFLRHDRLGNPP</sequence>
<keyword evidence="1" id="KW-0472">Membrane</keyword>
<feature type="transmembrane region" description="Helical" evidence="1">
    <location>
        <begin position="20"/>
        <end position="42"/>
    </location>
</feature>
<feature type="transmembrane region" description="Helical" evidence="1">
    <location>
        <begin position="160"/>
        <end position="184"/>
    </location>
</feature>
<feature type="transmembrane region" description="Helical" evidence="1">
    <location>
        <begin position="62"/>
        <end position="77"/>
    </location>
</feature>
<protein>
    <submittedName>
        <fullName evidence="2">Uncharacterized protein</fullName>
    </submittedName>
</protein>
<feature type="transmembrane region" description="Helical" evidence="1">
    <location>
        <begin position="204"/>
        <end position="221"/>
    </location>
</feature>
<organism evidence="2 3">
    <name type="scientific">Jannaschia faecimaris</name>
    <dbReference type="NCBI Taxonomy" id="1244108"/>
    <lineage>
        <taxon>Bacteria</taxon>
        <taxon>Pseudomonadati</taxon>
        <taxon>Pseudomonadota</taxon>
        <taxon>Alphaproteobacteria</taxon>
        <taxon>Rhodobacterales</taxon>
        <taxon>Roseobacteraceae</taxon>
        <taxon>Jannaschia</taxon>
    </lineage>
</organism>
<name>A0A1H3UGA4_9RHOB</name>
<keyword evidence="3" id="KW-1185">Reference proteome</keyword>
<dbReference type="Proteomes" id="UP000198914">
    <property type="component" value="Unassembled WGS sequence"/>
</dbReference>
<gene>
    <name evidence="2" type="ORF">SAMN05444004_1345</name>
</gene>
<evidence type="ECO:0000256" key="1">
    <source>
        <dbReference type="SAM" id="Phobius"/>
    </source>
</evidence>
<evidence type="ECO:0000313" key="3">
    <source>
        <dbReference type="Proteomes" id="UP000198914"/>
    </source>
</evidence>
<proteinExistence type="predicted"/>
<feature type="transmembrane region" description="Helical" evidence="1">
    <location>
        <begin position="126"/>
        <end position="148"/>
    </location>
</feature>